<dbReference type="InterPro" id="IPR003594">
    <property type="entry name" value="HATPase_dom"/>
</dbReference>
<dbReference type="Gene3D" id="3.30.565.10">
    <property type="entry name" value="Histidine kinase-like ATPase, C-terminal domain"/>
    <property type="match status" value="1"/>
</dbReference>
<dbReference type="Pfam" id="PF02518">
    <property type="entry name" value="HATPase_c"/>
    <property type="match status" value="1"/>
</dbReference>
<dbReference type="InterPro" id="IPR003661">
    <property type="entry name" value="HisK_dim/P_dom"/>
</dbReference>
<dbReference type="GO" id="GO:0000155">
    <property type="term" value="F:phosphorelay sensor kinase activity"/>
    <property type="evidence" value="ECO:0007669"/>
    <property type="project" value="InterPro"/>
</dbReference>
<dbReference type="Gene3D" id="1.10.287.130">
    <property type="match status" value="1"/>
</dbReference>
<keyword evidence="7" id="KW-1133">Transmembrane helix</keyword>
<reference evidence="9 10" key="1">
    <citation type="submission" date="2020-05" db="EMBL/GenBank/DDBJ databases">
        <title>Sulfurimonas marisnigri, sp. nov., and Sulfurimonas baltica, sp. nov., manganese oxide reducing chemolithoautotrophs of the class Epsilonproteobacteria isolated from the pelagic redoxclines of the Black and Baltic Seas and emended description of the genus Sulfurimonas.</title>
        <authorList>
            <person name="Henkel J.V."/>
            <person name="Laudan C."/>
            <person name="Werner J."/>
            <person name="Neu T."/>
            <person name="Plewe S."/>
            <person name="Sproer C."/>
            <person name="Bunk B."/>
            <person name="Schulz-Vogt H.N."/>
        </authorList>
    </citation>
    <scope>NUCLEOTIDE SEQUENCE [LARGE SCALE GENOMIC DNA]</scope>
    <source>
        <strain evidence="9 10">GD2</strain>
    </source>
</reference>
<dbReference type="InterPro" id="IPR036890">
    <property type="entry name" value="HATPase_C_sf"/>
</dbReference>
<feature type="domain" description="Histidine kinase" evidence="8">
    <location>
        <begin position="193"/>
        <end position="394"/>
    </location>
</feature>
<evidence type="ECO:0000256" key="1">
    <source>
        <dbReference type="ARBA" id="ARBA00000085"/>
    </source>
</evidence>
<accession>A0A7S7RN80</accession>
<dbReference type="InterPro" id="IPR036097">
    <property type="entry name" value="HisK_dim/P_sf"/>
</dbReference>
<evidence type="ECO:0000313" key="9">
    <source>
        <dbReference type="EMBL" id="QOY52241.1"/>
    </source>
</evidence>
<dbReference type="EMBL" id="CP054492">
    <property type="protein sequence ID" value="QOY52241.1"/>
    <property type="molecule type" value="Genomic_DNA"/>
</dbReference>
<feature type="transmembrane region" description="Helical" evidence="7">
    <location>
        <begin position="20"/>
        <end position="44"/>
    </location>
</feature>
<dbReference type="GO" id="GO:0016036">
    <property type="term" value="P:cellular response to phosphate starvation"/>
    <property type="evidence" value="ECO:0007669"/>
    <property type="project" value="TreeGrafter"/>
</dbReference>
<evidence type="ECO:0000313" key="10">
    <source>
        <dbReference type="Proteomes" id="UP000593994"/>
    </source>
</evidence>
<keyword evidence="7" id="KW-0812">Transmembrane</keyword>
<keyword evidence="7" id="KW-0472">Membrane</keyword>
<dbReference type="EC" id="2.7.13.3" evidence="2"/>
<dbReference type="Pfam" id="PF00512">
    <property type="entry name" value="HisKA"/>
    <property type="match status" value="1"/>
</dbReference>
<dbReference type="CDD" id="cd00082">
    <property type="entry name" value="HisKA"/>
    <property type="match status" value="1"/>
</dbReference>
<dbReference type="SMART" id="SM00388">
    <property type="entry name" value="HisKA"/>
    <property type="match status" value="1"/>
</dbReference>
<dbReference type="PANTHER" id="PTHR45453">
    <property type="entry name" value="PHOSPHATE REGULON SENSOR PROTEIN PHOR"/>
    <property type="match status" value="1"/>
</dbReference>
<comment type="catalytic activity">
    <reaction evidence="1">
        <text>ATP + protein L-histidine = ADP + protein N-phospho-L-histidine.</text>
        <dbReference type="EC" id="2.7.13.3"/>
    </reaction>
</comment>
<dbReference type="KEGG" id="sbal:HUE88_00650"/>
<name>A0A7S7RN80_9BACT</name>
<dbReference type="GO" id="GO:0004721">
    <property type="term" value="F:phosphoprotein phosphatase activity"/>
    <property type="evidence" value="ECO:0007669"/>
    <property type="project" value="TreeGrafter"/>
</dbReference>
<evidence type="ECO:0000256" key="7">
    <source>
        <dbReference type="SAM" id="Phobius"/>
    </source>
</evidence>
<evidence type="ECO:0000256" key="2">
    <source>
        <dbReference type="ARBA" id="ARBA00012438"/>
    </source>
</evidence>
<dbReference type="AlphaFoldDB" id="A0A7S7RN80"/>
<dbReference type="Proteomes" id="UP000593994">
    <property type="component" value="Chromosome"/>
</dbReference>
<proteinExistence type="predicted"/>
<dbReference type="GO" id="GO:0005886">
    <property type="term" value="C:plasma membrane"/>
    <property type="evidence" value="ECO:0007669"/>
    <property type="project" value="TreeGrafter"/>
</dbReference>
<dbReference type="RefSeq" id="WP_194370091.1">
    <property type="nucleotide sequence ID" value="NZ_CP054492.1"/>
</dbReference>
<keyword evidence="3" id="KW-0597">Phosphoprotein</keyword>
<evidence type="ECO:0000259" key="8">
    <source>
        <dbReference type="PROSITE" id="PS50109"/>
    </source>
</evidence>
<evidence type="ECO:0000256" key="4">
    <source>
        <dbReference type="ARBA" id="ARBA00022679"/>
    </source>
</evidence>
<dbReference type="InterPro" id="IPR005467">
    <property type="entry name" value="His_kinase_dom"/>
</dbReference>
<dbReference type="SUPFAM" id="SSF55874">
    <property type="entry name" value="ATPase domain of HSP90 chaperone/DNA topoisomerase II/histidine kinase"/>
    <property type="match status" value="1"/>
</dbReference>
<sequence>MLASKSLGIDFRQSEKQTLFGFLALYVLLTVIIISVFSFIYFGLQKDLMLQQKKSTLQKYSKELIEELKKLHVNFDKTQIYPRSDKFDSAIFDNEKKLIFSTTQSKLRLDKILYLEDGVIHLVNIPESYYLGARYIIVKIIDDEVWLEQTKKKITVFVVITFLFMLGIGYILLRLFLKPMRDAITLLDEFIKDTTHELNTPVSTIVANIEMIDKSSLDEKLLKKINRIDIGAKTVSNIYQDLTYLTLGNEIISNNEDIHVEQLVLERVEYFTSLALAKKIKISTNIIEKTFLHVDKFKISKLLDNLLSNAIKYNKVGGEIIVNVDKRVFSVEDSGIGIAKDDISKIKERYKRFNKSSGGFGIGLSIVSSIAKEYNLNIDITSKENIGTKVSVSW</sequence>
<evidence type="ECO:0000256" key="6">
    <source>
        <dbReference type="ARBA" id="ARBA00023012"/>
    </source>
</evidence>
<gene>
    <name evidence="9" type="ORF">HUE88_00650</name>
</gene>
<dbReference type="SMART" id="SM00387">
    <property type="entry name" value="HATPase_c"/>
    <property type="match status" value="1"/>
</dbReference>
<dbReference type="PROSITE" id="PS50109">
    <property type="entry name" value="HIS_KIN"/>
    <property type="match status" value="1"/>
</dbReference>
<keyword evidence="4" id="KW-0808">Transferase</keyword>
<keyword evidence="10" id="KW-1185">Reference proteome</keyword>
<keyword evidence="5 9" id="KW-0418">Kinase</keyword>
<keyword evidence="6" id="KW-0902">Two-component regulatory system</keyword>
<dbReference type="SUPFAM" id="SSF47384">
    <property type="entry name" value="Homodimeric domain of signal transducing histidine kinase"/>
    <property type="match status" value="1"/>
</dbReference>
<protein>
    <recommendedName>
        <fullName evidence="2">histidine kinase</fullName>
        <ecNumber evidence="2">2.7.13.3</ecNumber>
    </recommendedName>
</protein>
<organism evidence="9 10">
    <name type="scientific">Candidatus Sulfurimonas baltica</name>
    <dbReference type="NCBI Taxonomy" id="2740404"/>
    <lineage>
        <taxon>Bacteria</taxon>
        <taxon>Pseudomonadati</taxon>
        <taxon>Campylobacterota</taxon>
        <taxon>Epsilonproteobacteria</taxon>
        <taxon>Campylobacterales</taxon>
        <taxon>Sulfurimonadaceae</taxon>
        <taxon>Sulfurimonas</taxon>
    </lineage>
</organism>
<evidence type="ECO:0000256" key="5">
    <source>
        <dbReference type="ARBA" id="ARBA00022777"/>
    </source>
</evidence>
<dbReference type="PANTHER" id="PTHR45453:SF1">
    <property type="entry name" value="PHOSPHATE REGULON SENSOR PROTEIN PHOR"/>
    <property type="match status" value="1"/>
</dbReference>
<dbReference type="InterPro" id="IPR050351">
    <property type="entry name" value="BphY/WalK/GraS-like"/>
</dbReference>
<feature type="transmembrane region" description="Helical" evidence="7">
    <location>
        <begin position="154"/>
        <end position="177"/>
    </location>
</feature>
<evidence type="ECO:0000256" key="3">
    <source>
        <dbReference type="ARBA" id="ARBA00022553"/>
    </source>
</evidence>